<reference evidence="3 4" key="1">
    <citation type="submission" date="2019-10" db="EMBL/GenBank/DDBJ databases">
        <title>Alkaliphilus serpentinus sp. nov. and Alkaliphilus pronyensis sp. nov., two novel anaerobic alkaliphilic species isolated from the serpentinized-hosted hydrothermal field of the Prony Bay (New Caledonia).</title>
        <authorList>
            <person name="Postec A."/>
        </authorList>
    </citation>
    <scope>NUCLEOTIDE SEQUENCE [LARGE SCALE GENOMIC DNA]</scope>
    <source>
        <strain evidence="3 4">LacV</strain>
    </source>
</reference>
<proteinExistence type="predicted"/>
<dbReference type="PANTHER" id="PTHR43273">
    <property type="entry name" value="ANAEROBIC SULFATASE-MATURATING ENZYME HOMOLOG ASLB-RELATED"/>
    <property type="match status" value="1"/>
</dbReference>
<dbReference type="InterPro" id="IPR013785">
    <property type="entry name" value="Aldolase_TIM"/>
</dbReference>
<dbReference type="AlphaFoldDB" id="A0A6I0F9V4"/>
<dbReference type="EMBL" id="WBZC01000017">
    <property type="protein sequence ID" value="KAB3535574.1"/>
    <property type="molecule type" value="Genomic_DNA"/>
</dbReference>
<evidence type="ECO:0000313" key="4">
    <source>
        <dbReference type="Proteomes" id="UP000432715"/>
    </source>
</evidence>
<dbReference type="Proteomes" id="UP000432715">
    <property type="component" value="Unassembled WGS sequence"/>
</dbReference>
<dbReference type="NCBIfam" id="TIGR04085">
    <property type="entry name" value="rSAM_more_4Fe4S"/>
    <property type="match status" value="1"/>
</dbReference>
<protein>
    <submittedName>
        <fullName evidence="3">SPASM domain-containing protein</fullName>
    </submittedName>
</protein>
<comment type="cofactor">
    <cofactor evidence="1">
        <name>[4Fe-4S] cluster</name>
        <dbReference type="ChEBI" id="CHEBI:49883"/>
    </cofactor>
</comment>
<accession>A0A6I0F9V4</accession>
<dbReference type="GO" id="GO:0016491">
    <property type="term" value="F:oxidoreductase activity"/>
    <property type="evidence" value="ECO:0007669"/>
    <property type="project" value="InterPro"/>
</dbReference>
<gene>
    <name evidence="3" type="ORF">F8154_05865</name>
</gene>
<keyword evidence="4" id="KW-1185">Reference proteome</keyword>
<dbReference type="Gene3D" id="3.20.20.70">
    <property type="entry name" value="Aldolase class I"/>
    <property type="match status" value="1"/>
</dbReference>
<evidence type="ECO:0000313" key="3">
    <source>
        <dbReference type="EMBL" id="KAB3535574.1"/>
    </source>
</evidence>
<dbReference type="InterPro" id="IPR023867">
    <property type="entry name" value="Sulphatase_maturase_rSAM"/>
</dbReference>
<dbReference type="InterPro" id="IPR023885">
    <property type="entry name" value="4Fe4S-binding_SPASM_dom"/>
</dbReference>
<dbReference type="InterPro" id="IPR058240">
    <property type="entry name" value="rSAM_sf"/>
</dbReference>
<dbReference type="SUPFAM" id="SSF102114">
    <property type="entry name" value="Radical SAM enzymes"/>
    <property type="match status" value="1"/>
</dbReference>
<name>A0A6I0F9V4_9FIRM</name>
<sequence>MLVYSFVIIINQKNRPCGYLQEIGQIHNSKTRRVSCGVARNLYAVDINGDIYPCQRFVNNKEFAIGNVADGDIGQKDFLKKVTIDNFKKCAHCWARNLCVAGCPHENLASTGDMNLPHDSYCRYVKKIKSELIRLYLRLSDEDIEILFKKK</sequence>
<dbReference type="PANTHER" id="PTHR43273:SF8">
    <property type="entry name" value="RADICAL SAM DOMAIN PROTEIN"/>
    <property type="match status" value="1"/>
</dbReference>
<evidence type="ECO:0000256" key="1">
    <source>
        <dbReference type="ARBA" id="ARBA00001966"/>
    </source>
</evidence>
<dbReference type="OrthoDB" id="9808591at2"/>
<comment type="caution">
    <text evidence="3">The sequence shown here is derived from an EMBL/GenBank/DDBJ whole genome shotgun (WGS) entry which is preliminary data.</text>
</comment>
<feature type="domain" description="4Fe-4S ferredoxin-type" evidence="2">
    <location>
        <begin position="80"/>
        <end position="113"/>
    </location>
</feature>
<organism evidence="3 4">
    <name type="scientific">Alkaliphilus pronyensis</name>
    <dbReference type="NCBI Taxonomy" id="1482732"/>
    <lineage>
        <taxon>Bacteria</taxon>
        <taxon>Bacillati</taxon>
        <taxon>Bacillota</taxon>
        <taxon>Clostridia</taxon>
        <taxon>Peptostreptococcales</taxon>
        <taxon>Natronincolaceae</taxon>
        <taxon>Alkaliphilus</taxon>
    </lineage>
</organism>
<dbReference type="InterPro" id="IPR017896">
    <property type="entry name" value="4Fe4S_Fe-S-bd"/>
</dbReference>
<dbReference type="Pfam" id="PF13186">
    <property type="entry name" value="SPASM"/>
    <property type="match status" value="1"/>
</dbReference>
<dbReference type="PROSITE" id="PS51379">
    <property type="entry name" value="4FE4S_FER_2"/>
    <property type="match status" value="1"/>
</dbReference>
<evidence type="ECO:0000259" key="2">
    <source>
        <dbReference type="PROSITE" id="PS51379"/>
    </source>
</evidence>